<proteinExistence type="predicted"/>
<gene>
    <name evidence="2" type="ORF">AtDm6_1382</name>
</gene>
<dbReference type="Proteomes" id="UP000029448">
    <property type="component" value="Unassembled WGS sequence"/>
</dbReference>
<reference evidence="2 3" key="1">
    <citation type="submission" date="2014-06" db="EMBL/GenBank/DDBJ databases">
        <title>Functional and comparative genomic analyses of the Drosophila gut microbiota identify candidate symbiosis factors.</title>
        <authorList>
            <person name="Newell P.D."/>
            <person name="Chaston J.M."/>
            <person name="Douglas A.E."/>
        </authorList>
    </citation>
    <scope>NUCLEOTIDE SEQUENCE [LARGE SCALE GENOMIC DNA]</scope>
    <source>
        <strain evidence="2 3">DmCS_006</strain>
    </source>
</reference>
<feature type="region of interest" description="Disordered" evidence="1">
    <location>
        <begin position="1"/>
        <end position="25"/>
    </location>
</feature>
<protein>
    <submittedName>
        <fullName evidence="2">Uncharacterized protein</fullName>
    </submittedName>
</protein>
<organism evidence="2 3">
    <name type="scientific">Acetobacter tropicalis</name>
    <dbReference type="NCBI Taxonomy" id="104102"/>
    <lineage>
        <taxon>Bacteria</taxon>
        <taxon>Pseudomonadati</taxon>
        <taxon>Pseudomonadota</taxon>
        <taxon>Alphaproteobacteria</taxon>
        <taxon>Acetobacterales</taxon>
        <taxon>Acetobacteraceae</taxon>
        <taxon>Acetobacter</taxon>
    </lineage>
</organism>
<name>A0A094ZNY2_9PROT</name>
<accession>A0A094ZNY2</accession>
<keyword evidence="3" id="KW-1185">Reference proteome</keyword>
<dbReference type="AlphaFoldDB" id="A0A094ZNY2"/>
<dbReference type="PATRIC" id="fig|104102.7.peg.1372"/>
<comment type="caution">
    <text evidence="2">The sequence shown here is derived from an EMBL/GenBank/DDBJ whole genome shotgun (WGS) entry which is preliminary data.</text>
</comment>
<evidence type="ECO:0000313" key="3">
    <source>
        <dbReference type="Proteomes" id="UP000029448"/>
    </source>
</evidence>
<dbReference type="EMBL" id="JOKM01000053">
    <property type="protein sequence ID" value="KGB23971.1"/>
    <property type="molecule type" value="Genomic_DNA"/>
</dbReference>
<evidence type="ECO:0000256" key="1">
    <source>
        <dbReference type="SAM" id="MobiDB-lite"/>
    </source>
</evidence>
<sequence length="229" mass="25542">MKVHPSPLTMRQRKKQLQRCARPPGDDPHRLPCMRYLHARLRLCWFLQRANNSPDLSSFQQHTDRGRMPGGQFHTDGPDCPHNGSGRRCLTLYAHRLQPKPGGERPPCRVLALRDHRAPGSGLKRFYPVPEVGNTAPPHTCLQQHDSGQTGYSPKKSPLTCYGHTAILSSLCAVCLNGRVWTEECAPLDEFHASATYPATGSLQSCHSHSFGTLHRPVTSQNEARTTDL</sequence>
<evidence type="ECO:0000313" key="2">
    <source>
        <dbReference type="EMBL" id="KGB23971.1"/>
    </source>
</evidence>